<feature type="compositionally biased region" description="Gly residues" evidence="1">
    <location>
        <begin position="1"/>
        <end position="11"/>
    </location>
</feature>
<feature type="region of interest" description="Disordered" evidence="1">
    <location>
        <begin position="1"/>
        <end position="39"/>
    </location>
</feature>
<proteinExistence type="predicted"/>
<comment type="caution">
    <text evidence="2">The sequence shown here is derived from an EMBL/GenBank/DDBJ whole genome shotgun (WGS) entry which is preliminary data.</text>
</comment>
<protein>
    <submittedName>
        <fullName evidence="2">Uncharacterized protein</fullName>
    </submittedName>
</protein>
<gene>
    <name evidence="2" type="ORF">KSP40_PGU003482</name>
</gene>
<dbReference type="EMBL" id="JBBWWR010000009">
    <property type="protein sequence ID" value="KAK8961964.1"/>
    <property type="molecule type" value="Genomic_DNA"/>
</dbReference>
<evidence type="ECO:0000313" key="3">
    <source>
        <dbReference type="Proteomes" id="UP001412067"/>
    </source>
</evidence>
<reference evidence="2 3" key="1">
    <citation type="journal article" date="2022" name="Nat. Plants">
        <title>Genomes of leafy and leafless Platanthera orchids illuminate the evolution of mycoheterotrophy.</title>
        <authorList>
            <person name="Li M.H."/>
            <person name="Liu K.W."/>
            <person name="Li Z."/>
            <person name="Lu H.C."/>
            <person name="Ye Q.L."/>
            <person name="Zhang D."/>
            <person name="Wang J.Y."/>
            <person name="Li Y.F."/>
            <person name="Zhong Z.M."/>
            <person name="Liu X."/>
            <person name="Yu X."/>
            <person name="Liu D.K."/>
            <person name="Tu X.D."/>
            <person name="Liu B."/>
            <person name="Hao Y."/>
            <person name="Liao X.Y."/>
            <person name="Jiang Y.T."/>
            <person name="Sun W.H."/>
            <person name="Chen J."/>
            <person name="Chen Y.Q."/>
            <person name="Ai Y."/>
            <person name="Zhai J.W."/>
            <person name="Wu S.S."/>
            <person name="Zhou Z."/>
            <person name="Hsiao Y.Y."/>
            <person name="Wu W.L."/>
            <person name="Chen Y.Y."/>
            <person name="Lin Y.F."/>
            <person name="Hsu J.L."/>
            <person name="Li C.Y."/>
            <person name="Wang Z.W."/>
            <person name="Zhao X."/>
            <person name="Zhong W.Y."/>
            <person name="Ma X.K."/>
            <person name="Ma L."/>
            <person name="Huang J."/>
            <person name="Chen G.Z."/>
            <person name="Huang M.Z."/>
            <person name="Huang L."/>
            <person name="Peng D.H."/>
            <person name="Luo Y.B."/>
            <person name="Zou S.Q."/>
            <person name="Chen S.P."/>
            <person name="Lan S."/>
            <person name="Tsai W.C."/>
            <person name="Van de Peer Y."/>
            <person name="Liu Z.J."/>
        </authorList>
    </citation>
    <scope>NUCLEOTIDE SEQUENCE [LARGE SCALE GENOMIC DNA]</scope>
    <source>
        <strain evidence="2">Lor288</strain>
    </source>
</reference>
<accession>A0ABR2MCQ5</accession>
<evidence type="ECO:0000313" key="2">
    <source>
        <dbReference type="EMBL" id="KAK8961964.1"/>
    </source>
</evidence>
<sequence length="175" mass="18278">MGNVNDGGSGVQVGLHHGGIEENGNHQHGGSGETAKESPHDNCCALTIAKPMQGNYRVATATPTGQHHYGAAKASHSKVQPWSYPPRCGHGALTKVALLSSTPPTEFPEAVQTAKTARGEGGMVISQKQQFMRSSSTDVICPSCGYGGYNGETTGLPLAKAIKGAQNPHLREHCH</sequence>
<keyword evidence="3" id="KW-1185">Reference proteome</keyword>
<dbReference type="Proteomes" id="UP001412067">
    <property type="component" value="Unassembled WGS sequence"/>
</dbReference>
<organism evidence="2 3">
    <name type="scientific">Platanthera guangdongensis</name>
    <dbReference type="NCBI Taxonomy" id="2320717"/>
    <lineage>
        <taxon>Eukaryota</taxon>
        <taxon>Viridiplantae</taxon>
        <taxon>Streptophyta</taxon>
        <taxon>Embryophyta</taxon>
        <taxon>Tracheophyta</taxon>
        <taxon>Spermatophyta</taxon>
        <taxon>Magnoliopsida</taxon>
        <taxon>Liliopsida</taxon>
        <taxon>Asparagales</taxon>
        <taxon>Orchidaceae</taxon>
        <taxon>Orchidoideae</taxon>
        <taxon>Orchideae</taxon>
        <taxon>Orchidinae</taxon>
        <taxon>Platanthera</taxon>
    </lineage>
</organism>
<name>A0ABR2MCQ5_9ASPA</name>
<evidence type="ECO:0000256" key="1">
    <source>
        <dbReference type="SAM" id="MobiDB-lite"/>
    </source>
</evidence>